<dbReference type="InterPro" id="IPR041569">
    <property type="entry name" value="AAA_lid_3"/>
</dbReference>
<dbReference type="WBParaSite" id="ACRNAN_scaffold5907.g31581.t1">
    <property type="protein sequence ID" value="ACRNAN_scaffold5907.g31581.t1"/>
    <property type="gene ID" value="ACRNAN_scaffold5907.g31581"/>
</dbReference>
<feature type="region of interest" description="Disordered" evidence="6">
    <location>
        <begin position="199"/>
        <end position="252"/>
    </location>
</feature>
<keyword evidence="4 5" id="KW-0103">Bromodomain</keyword>
<dbReference type="GO" id="GO:0045815">
    <property type="term" value="P:transcription initiation-coupled chromatin remodeling"/>
    <property type="evidence" value="ECO:0007669"/>
    <property type="project" value="TreeGrafter"/>
</dbReference>
<comment type="similarity">
    <text evidence="1">Belongs to the AAA ATPase family.</text>
</comment>
<feature type="compositionally biased region" description="Basic residues" evidence="6">
    <location>
        <begin position="223"/>
        <end position="234"/>
    </location>
</feature>
<dbReference type="GO" id="GO:0005524">
    <property type="term" value="F:ATP binding"/>
    <property type="evidence" value="ECO:0007669"/>
    <property type="project" value="UniProtKB-KW"/>
</dbReference>
<dbReference type="GO" id="GO:0006334">
    <property type="term" value="P:nucleosome assembly"/>
    <property type="evidence" value="ECO:0007669"/>
    <property type="project" value="TreeGrafter"/>
</dbReference>
<evidence type="ECO:0000256" key="6">
    <source>
        <dbReference type="SAM" id="MobiDB-lite"/>
    </source>
</evidence>
<dbReference type="Proteomes" id="UP000887540">
    <property type="component" value="Unplaced"/>
</dbReference>
<feature type="region of interest" description="Disordered" evidence="6">
    <location>
        <begin position="1047"/>
        <end position="1071"/>
    </location>
</feature>
<dbReference type="PANTHER" id="PTHR23069:SF0">
    <property type="entry name" value="TAT-BINDING HOMOLOG 7"/>
    <property type="match status" value="1"/>
</dbReference>
<dbReference type="Pfam" id="PF17862">
    <property type="entry name" value="AAA_lid_3"/>
    <property type="match status" value="1"/>
</dbReference>
<evidence type="ECO:0000256" key="5">
    <source>
        <dbReference type="PROSITE-ProRule" id="PRU00035"/>
    </source>
</evidence>
<dbReference type="GO" id="GO:0006337">
    <property type="term" value="P:nucleosome disassembly"/>
    <property type="evidence" value="ECO:0007669"/>
    <property type="project" value="TreeGrafter"/>
</dbReference>
<dbReference type="PROSITE" id="PS50014">
    <property type="entry name" value="BROMODOMAIN_2"/>
    <property type="match status" value="1"/>
</dbReference>
<evidence type="ECO:0000256" key="3">
    <source>
        <dbReference type="ARBA" id="ARBA00022840"/>
    </source>
</evidence>
<dbReference type="PANTHER" id="PTHR23069">
    <property type="entry name" value="AAA DOMAIN-CONTAINING"/>
    <property type="match status" value="1"/>
</dbReference>
<dbReference type="SMART" id="SM00382">
    <property type="entry name" value="AAA"/>
    <property type="match status" value="1"/>
</dbReference>
<dbReference type="InterPro" id="IPR045199">
    <property type="entry name" value="ATAD2-like"/>
</dbReference>
<dbReference type="AlphaFoldDB" id="A0A914E6G2"/>
<name>A0A914E6G2_9BILA</name>
<evidence type="ECO:0000259" key="7">
    <source>
        <dbReference type="PROSITE" id="PS50014"/>
    </source>
</evidence>
<dbReference type="PRINTS" id="PR00503">
    <property type="entry name" value="BROMODOMAIN"/>
</dbReference>
<feature type="compositionally biased region" description="Basic and acidic residues" evidence="6">
    <location>
        <begin position="1"/>
        <end position="14"/>
    </location>
</feature>
<evidence type="ECO:0000256" key="2">
    <source>
        <dbReference type="ARBA" id="ARBA00022741"/>
    </source>
</evidence>
<feature type="domain" description="Bromo" evidence="7">
    <location>
        <begin position="866"/>
        <end position="928"/>
    </location>
</feature>
<protein>
    <submittedName>
        <fullName evidence="9">Bromo domain-containing protein</fullName>
    </submittedName>
</protein>
<evidence type="ECO:0000313" key="9">
    <source>
        <dbReference type="WBParaSite" id="ACRNAN_scaffold5907.g31581.t1"/>
    </source>
</evidence>
<dbReference type="InterPro" id="IPR003959">
    <property type="entry name" value="ATPase_AAA_core"/>
</dbReference>
<dbReference type="Gene3D" id="1.20.920.10">
    <property type="entry name" value="Bromodomain-like"/>
    <property type="match status" value="1"/>
</dbReference>
<dbReference type="Gene3D" id="3.40.50.300">
    <property type="entry name" value="P-loop containing nucleotide triphosphate hydrolases"/>
    <property type="match status" value="1"/>
</dbReference>
<dbReference type="InterPro" id="IPR036427">
    <property type="entry name" value="Bromodomain-like_sf"/>
</dbReference>
<dbReference type="SMART" id="SM00297">
    <property type="entry name" value="BROMO"/>
    <property type="match status" value="1"/>
</dbReference>
<dbReference type="InterPro" id="IPR018359">
    <property type="entry name" value="Bromodomain_CS"/>
</dbReference>
<dbReference type="PROSITE" id="PS00633">
    <property type="entry name" value="BROMODOMAIN_1"/>
    <property type="match status" value="1"/>
</dbReference>
<dbReference type="GO" id="GO:0005634">
    <property type="term" value="C:nucleus"/>
    <property type="evidence" value="ECO:0007669"/>
    <property type="project" value="TreeGrafter"/>
</dbReference>
<dbReference type="InterPro" id="IPR001487">
    <property type="entry name" value="Bromodomain"/>
</dbReference>
<dbReference type="SUPFAM" id="SSF47370">
    <property type="entry name" value="Bromodomain"/>
    <property type="match status" value="1"/>
</dbReference>
<evidence type="ECO:0000256" key="4">
    <source>
        <dbReference type="ARBA" id="ARBA00023117"/>
    </source>
</evidence>
<dbReference type="Pfam" id="PF00439">
    <property type="entry name" value="Bromodomain"/>
    <property type="match status" value="1"/>
</dbReference>
<dbReference type="GO" id="GO:0003682">
    <property type="term" value="F:chromatin binding"/>
    <property type="evidence" value="ECO:0007669"/>
    <property type="project" value="TreeGrafter"/>
</dbReference>
<dbReference type="FunFam" id="3.40.50.300:FF:000061">
    <property type="entry name" value="ATPase family, AAA domain-containing 2"/>
    <property type="match status" value="1"/>
</dbReference>
<dbReference type="InterPro" id="IPR003960">
    <property type="entry name" value="ATPase_AAA_CS"/>
</dbReference>
<evidence type="ECO:0000256" key="1">
    <source>
        <dbReference type="ARBA" id="ARBA00006914"/>
    </source>
</evidence>
<evidence type="ECO:0000313" key="8">
    <source>
        <dbReference type="Proteomes" id="UP000887540"/>
    </source>
</evidence>
<keyword evidence="2" id="KW-0547">Nucleotide-binding</keyword>
<dbReference type="GO" id="GO:0042393">
    <property type="term" value="F:histone binding"/>
    <property type="evidence" value="ECO:0007669"/>
    <property type="project" value="TreeGrafter"/>
</dbReference>
<sequence length="1140" mass="130974">MAPPIRKDLPDSCTRRSNRERHAVYKSLSENTLGLAANSPLFQSLLNQANKARHQEYQEDEYEETSVRRYSTRSRRRLYEDFDDDSGPPTPRIKSDDEEVVVNRVLRKRPEKQDIADTQITEPNGDSLPATNSLNNLDKSERKIMRVQRQLGISMNEHVIKPRDAVSADSDEEDDERRQYMFRRHRNPVERFTVKNFEEHQRRSHRARSMEACNGYMNGSVSRSRRPMRRRRKSNRDSSSSTDFSGDDMQKISAEKDLINEARFERRKLLSMQKGRNRFLPINMNEKELKSSSLIKERLRQLGGTSCTDIDPMAIDQNIGFEQIGGLTQHLQALKEIVLFPLIYPEIFKKFNVTPPKGVLFYGPPGTGKTLVARALANECSRENRKVAFFMRKGADCLSKWVGESERQLRLLFDQAYSMRPSIIFFDEIDGLAPVRSSRQDQIHSSIVSTLLALMDGLDNRGEVIVIGATNRLDAIDSALRRPGRFDRELMFSLPDKHARQEILKIHTASWSDVKPDEETIGWIANETSGYCGADLKALCTESVLIALRLRYPHIYMTSDKLALNPDEIKIAKEHFQKAMTKIVPSCRRDFAISSRPMNPRLACFISPIVDFVMERKIPTGYLKIQNIDNLYKNDLEKVVRSLEVPPSVPAARMLLHGKGQMGQTHYILPVIIKQLDHLPIFSLACSQLFSLGNPEETLSTTLQAIVRSTSNGMPTLLLIPDIDVLEITLPTAVWKMITSAMHSFTGFTSVLLLASAQRSYEDCSDDIKQIFRHQTAVEIKAPSVDERKAYFMGIILEKAKIKPNVFDASNYPMPSKSAKEEPTRRLSKPELKELEKLYEQMLRQFRIFLRDMLARLIRDRRFHLFHLPVNTEDAADYYEIITNPMCLSQMMSKIDRQEYKTKQDFLNDIKLIMSNALEYNPDRNMEDKAIRHNAIGLMDMAQALFDMELDDDFVERMEETAKLITECKTGKPVSIENPNYHTQSAVKRKRQSVHFGRAAEEIEMEKICQKDLPKENNNLTEDLLKENNKDYVKAVDGKEVDKIDSPKACISPSRKKRKSDERGASSSFSLDDGTPQLILNEKALLQVIEKAVKQTKNWSIPDLECIGAELTQCIDLYAERWNREDLPEKLEKIINEFQL</sequence>
<dbReference type="InterPro" id="IPR027417">
    <property type="entry name" value="P-loop_NTPase"/>
</dbReference>
<reference evidence="9" key="1">
    <citation type="submission" date="2022-11" db="UniProtKB">
        <authorList>
            <consortium name="WormBaseParasite"/>
        </authorList>
    </citation>
    <scope>IDENTIFICATION</scope>
</reference>
<dbReference type="SUPFAM" id="SSF52540">
    <property type="entry name" value="P-loop containing nucleoside triphosphate hydrolases"/>
    <property type="match status" value="2"/>
</dbReference>
<keyword evidence="8" id="KW-1185">Reference proteome</keyword>
<dbReference type="Gene3D" id="1.10.8.60">
    <property type="match status" value="1"/>
</dbReference>
<keyword evidence="3" id="KW-0067">ATP-binding</keyword>
<feature type="region of interest" description="Disordered" evidence="6">
    <location>
        <begin position="1"/>
        <end position="20"/>
    </location>
</feature>
<proteinExistence type="inferred from homology"/>
<organism evidence="8 9">
    <name type="scientific">Acrobeloides nanus</name>
    <dbReference type="NCBI Taxonomy" id="290746"/>
    <lineage>
        <taxon>Eukaryota</taxon>
        <taxon>Metazoa</taxon>
        <taxon>Ecdysozoa</taxon>
        <taxon>Nematoda</taxon>
        <taxon>Chromadorea</taxon>
        <taxon>Rhabditida</taxon>
        <taxon>Tylenchina</taxon>
        <taxon>Cephalobomorpha</taxon>
        <taxon>Cephaloboidea</taxon>
        <taxon>Cephalobidae</taxon>
        <taxon>Acrobeloides</taxon>
    </lineage>
</organism>
<accession>A0A914E6G2</accession>
<dbReference type="GO" id="GO:0016887">
    <property type="term" value="F:ATP hydrolysis activity"/>
    <property type="evidence" value="ECO:0007669"/>
    <property type="project" value="InterPro"/>
</dbReference>
<dbReference type="Pfam" id="PF00004">
    <property type="entry name" value="AAA"/>
    <property type="match status" value="1"/>
</dbReference>
<dbReference type="PROSITE" id="PS00674">
    <property type="entry name" value="AAA"/>
    <property type="match status" value="1"/>
</dbReference>
<dbReference type="InterPro" id="IPR003593">
    <property type="entry name" value="AAA+_ATPase"/>
</dbReference>